<proteinExistence type="predicted"/>
<name>A0A7W2KK86_9PSED</name>
<accession>A0A7W2KK86</accession>
<reference evidence="1 2" key="1">
    <citation type="submission" date="2020-07" db="EMBL/GenBank/DDBJ databases">
        <title>Diversity of carbapenemase encoding genes among Pseudomonas putida group clinical isolates in a tertiary Brazilian hospital.</title>
        <authorList>
            <person name="Alberto-Lei F."/>
            <person name="Nodari C.S."/>
            <person name="Streling A.P."/>
            <person name="Paulino J.T."/>
            <person name="Bessa-Neto F.O."/>
            <person name="Cayo R."/>
            <person name="Gales A.C."/>
        </authorList>
    </citation>
    <scope>NUCLEOTIDE SEQUENCE [LARGE SCALE GENOMIC DNA]</scope>
    <source>
        <strain evidence="1 2">12815</strain>
    </source>
</reference>
<evidence type="ECO:0000313" key="1">
    <source>
        <dbReference type="EMBL" id="MBA6100088.1"/>
    </source>
</evidence>
<dbReference type="RefSeq" id="WP_182390406.1">
    <property type="nucleotide sequence ID" value="NZ_JACGCX010000023.1"/>
</dbReference>
<gene>
    <name evidence="1" type="ORF">H4C80_23650</name>
</gene>
<dbReference type="Proteomes" id="UP000545074">
    <property type="component" value="Unassembled WGS sequence"/>
</dbReference>
<organism evidence="1 2">
    <name type="scientific">Pseudomonas juntendi</name>
    <dbReference type="NCBI Taxonomy" id="2666183"/>
    <lineage>
        <taxon>Bacteria</taxon>
        <taxon>Pseudomonadati</taxon>
        <taxon>Pseudomonadota</taxon>
        <taxon>Gammaproteobacteria</taxon>
        <taxon>Pseudomonadales</taxon>
        <taxon>Pseudomonadaceae</taxon>
        <taxon>Pseudomonas</taxon>
    </lineage>
</organism>
<comment type="caution">
    <text evidence="1">The sequence shown here is derived from an EMBL/GenBank/DDBJ whole genome shotgun (WGS) entry which is preliminary data.</text>
</comment>
<protein>
    <submittedName>
        <fullName evidence="1">Uncharacterized protein</fullName>
    </submittedName>
</protein>
<sequence>MISTCCCHVDVIYQASAAAPAVKLAEQVRKVRLHYRHFYGARKTLHQRVNTGAGATVRTFSDEI</sequence>
<dbReference type="AlphaFoldDB" id="A0A7W2KK86"/>
<evidence type="ECO:0000313" key="2">
    <source>
        <dbReference type="Proteomes" id="UP000545074"/>
    </source>
</evidence>
<dbReference type="EMBL" id="JACGCX010000023">
    <property type="protein sequence ID" value="MBA6100088.1"/>
    <property type="molecule type" value="Genomic_DNA"/>
</dbReference>